<dbReference type="AlphaFoldDB" id="A6BFM8"/>
<dbReference type="EMBL" id="AAXB02000004">
    <property type="protein sequence ID" value="EDM63435.1"/>
    <property type="molecule type" value="Genomic_DNA"/>
</dbReference>
<gene>
    <name evidence="2" type="ORF">DORLON_01101</name>
</gene>
<organism evidence="2 3">
    <name type="scientific">Dorea longicatena DSM 13814</name>
    <dbReference type="NCBI Taxonomy" id="411462"/>
    <lineage>
        <taxon>Bacteria</taxon>
        <taxon>Bacillati</taxon>
        <taxon>Bacillota</taxon>
        <taxon>Clostridia</taxon>
        <taxon>Lachnospirales</taxon>
        <taxon>Lachnospiraceae</taxon>
        <taxon>Dorea</taxon>
    </lineage>
</organism>
<evidence type="ECO:0000256" key="1">
    <source>
        <dbReference type="SAM" id="MobiDB-lite"/>
    </source>
</evidence>
<evidence type="ECO:0000313" key="3">
    <source>
        <dbReference type="Proteomes" id="UP000004016"/>
    </source>
</evidence>
<reference evidence="2 3" key="1">
    <citation type="submission" date="2007-03" db="EMBL/GenBank/DDBJ databases">
        <authorList>
            <person name="Fulton L."/>
            <person name="Clifton S."/>
            <person name="Fulton B."/>
            <person name="Xu J."/>
            <person name="Minx P."/>
            <person name="Pepin K.H."/>
            <person name="Johnson M."/>
            <person name="Thiruvilangam P."/>
            <person name="Bhonagiri V."/>
            <person name="Nash W.E."/>
            <person name="Mardis E.R."/>
            <person name="Wilson R.K."/>
        </authorList>
    </citation>
    <scope>NUCLEOTIDE SEQUENCE [LARGE SCALE GENOMIC DNA]</scope>
    <source>
        <strain evidence="2 3">DSM 13814</strain>
    </source>
</reference>
<proteinExistence type="predicted"/>
<dbReference type="Proteomes" id="UP000004016">
    <property type="component" value="Unassembled WGS sequence"/>
</dbReference>
<dbReference type="HOGENOM" id="CLU_2751331_0_0_9"/>
<sequence length="70" mass="7632">MNGLWNYNNATLDQEAKSNLCRCLLFYHEFCNGCEPSSEGKKGHSADGSGGGCDVSSDLPEREGRTCEEL</sequence>
<feature type="compositionally biased region" description="Basic and acidic residues" evidence="1">
    <location>
        <begin position="59"/>
        <end position="70"/>
    </location>
</feature>
<feature type="region of interest" description="Disordered" evidence="1">
    <location>
        <begin position="36"/>
        <end position="70"/>
    </location>
</feature>
<accession>A6BFM8</accession>
<reference evidence="2 3" key="2">
    <citation type="submission" date="2007-04" db="EMBL/GenBank/DDBJ databases">
        <title>Draft genome sequence of Dorea longicatena (DSM 13814).</title>
        <authorList>
            <person name="Sudarsanam P."/>
            <person name="Ley R."/>
            <person name="Guruge J."/>
            <person name="Turnbaugh P.J."/>
            <person name="Mahowald M."/>
            <person name="Liep D."/>
            <person name="Gordon J."/>
        </authorList>
    </citation>
    <scope>NUCLEOTIDE SEQUENCE [LARGE SCALE GENOMIC DNA]</scope>
    <source>
        <strain evidence="2 3">DSM 13814</strain>
    </source>
</reference>
<evidence type="ECO:0000313" key="2">
    <source>
        <dbReference type="EMBL" id="EDM63435.1"/>
    </source>
</evidence>
<name>A6BFM8_9FIRM</name>
<protein>
    <submittedName>
        <fullName evidence="2">Uncharacterized protein</fullName>
    </submittedName>
</protein>
<comment type="caution">
    <text evidence="2">The sequence shown here is derived from an EMBL/GenBank/DDBJ whole genome shotgun (WGS) entry which is preliminary data.</text>
</comment>